<dbReference type="Gene3D" id="3.90.1150.10">
    <property type="entry name" value="Aspartate Aminotransferase, domain 1"/>
    <property type="match status" value="1"/>
</dbReference>
<dbReference type="GO" id="GO:0008483">
    <property type="term" value="F:transaminase activity"/>
    <property type="evidence" value="ECO:0007669"/>
    <property type="project" value="TreeGrafter"/>
</dbReference>
<evidence type="ECO:0000313" key="5">
    <source>
        <dbReference type="EMBL" id="CAA9242056.1"/>
    </source>
</evidence>
<name>A0A6J4I4Z2_9BACT</name>
<dbReference type="AlphaFoldDB" id="A0A6J4I4Z2"/>
<dbReference type="InterPro" id="IPR015422">
    <property type="entry name" value="PyrdxlP-dep_Trfase_small"/>
</dbReference>
<dbReference type="PIRSF" id="PIRSF000390">
    <property type="entry name" value="PLP_StrS"/>
    <property type="match status" value="1"/>
</dbReference>
<dbReference type="InterPro" id="IPR015421">
    <property type="entry name" value="PyrdxlP-dep_Trfase_major"/>
</dbReference>
<evidence type="ECO:0000256" key="3">
    <source>
        <dbReference type="RuleBase" id="RU004508"/>
    </source>
</evidence>
<comment type="similarity">
    <text evidence="3">Belongs to the DegT/DnrJ/EryC1 family.</text>
</comment>
<proteinExistence type="inferred from homology"/>
<organism evidence="5">
    <name type="scientific">uncultured Armatimonadetes bacterium</name>
    <dbReference type="NCBI Taxonomy" id="157466"/>
    <lineage>
        <taxon>Bacteria</taxon>
        <taxon>Bacillati</taxon>
        <taxon>Armatimonadota</taxon>
        <taxon>environmental samples</taxon>
    </lineage>
</organism>
<protein>
    <submittedName>
        <fullName evidence="5">Lipopolysaccharide biosynthesis protein RffA</fullName>
    </submittedName>
</protein>
<sequence length="420" mass="45099">MTLVRGPVRSEPPAIAGGEKAKRTPYGSAPRYGDEELAELREALEQNTLFYAQGRKVHLLEAEFAARHGAKHAIACSSGTAALHAACTALGVSPGDEVIVSPITDMGSIAPILYQGAVPVFADLTPRGYTLDPAAVAARVTEKTRAVIAVHLWGNACDLSALRALCDAHGLFLIEDCAQAFGCAYDGRPVGTFGHAGCYSYNEFKHISCGDGGVVLTDDADLAHRLRLSTDKAYDRRPAALLRQPAFLANNYRMTELQAAVARAQLRKLDDIVARRRRWCGALSALLAGTPGVTLPEPTPGCDPSWWFFLLRVCPEALGADADAFAKALKAEGIRNSAHYIGKPIYAYPLFTDHSAFERGPHPYEARDYTRESCPVAEAILETGVMLPVNEAFTETDCVEIAAGVRRAAAWFASGQGRKG</sequence>
<dbReference type="InterPro" id="IPR015424">
    <property type="entry name" value="PyrdxlP-dep_Trfase"/>
</dbReference>
<feature type="active site" description="Proton acceptor" evidence="1">
    <location>
        <position position="205"/>
    </location>
</feature>
<dbReference type="GO" id="GO:0030170">
    <property type="term" value="F:pyridoxal phosphate binding"/>
    <property type="evidence" value="ECO:0007669"/>
    <property type="project" value="TreeGrafter"/>
</dbReference>
<feature type="region of interest" description="Disordered" evidence="4">
    <location>
        <begin position="1"/>
        <end position="28"/>
    </location>
</feature>
<evidence type="ECO:0000256" key="2">
    <source>
        <dbReference type="PIRSR" id="PIRSR000390-2"/>
    </source>
</evidence>
<dbReference type="CDD" id="cd00616">
    <property type="entry name" value="AHBA_syn"/>
    <property type="match status" value="1"/>
</dbReference>
<accession>A0A6J4I4Z2</accession>
<dbReference type="EMBL" id="CADCTO010000194">
    <property type="protein sequence ID" value="CAA9242056.1"/>
    <property type="molecule type" value="Genomic_DNA"/>
</dbReference>
<dbReference type="GO" id="GO:0000271">
    <property type="term" value="P:polysaccharide biosynthetic process"/>
    <property type="evidence" value="ECO:0007669"/>
    <property type="project" value="TreeGrafter"/>
</dbReference>
<keyword evidence="2 3" id="KW-0663">Pyridoxal phosphate</keyword>
<feature type="modified residue" description="N6-(pyridoxal phosphate)lysine" evidence="2">
    <location>
        <position position="205"/>
    </location>
</feature>
<dbReference type="SUPFAM" id="SSF53383">
    <property type="entry name" value="PLP-dependent transferases"/>
    <property type="match status" value="1"/>
</dbReference>
<dbReference type="Gene3D" id="3.40.640.10">
    <property type="entry name" value="Type I PLP-dependent aspartate aminotransferase-like (Major domain)"/>
    <property type="match status" value="1"/>
</dbReference>
<gene>
    <name evidence="5" type="ORF">AVDCRST_MAG63-1475</name>
</gene>
<evidence type="ECO:0000256" key="1">
    <source>
        <dbReference type="PIRSR" id="PIRSR000390-1"/>
    </source>
</evidence>
<dbReference type="PANTHER" id="PTHR30244">
    <property type="entry name" value="TRANSAMINASE"/>
    <property type="match status" value="1"/>
</dbReference>
<dbReference type="Pfam" id="PF01041">
    <property type="entry name" value="DegT_DnrJ_EryC1"/>
    <property type="match status" value="1"/>
</dbReference>
<dbReference type="InterPro" id="IPR000653">
    <property type="entry name" value="DegT/StrS_aminotransferase"/>
</dbReference>
<dbReference type="PANTHER" id="PTHR30244:SF34">
    <property type="entry name" value="DTDP-4-AMINO-4,6-DIDEOXYGALACTOSE TRANSAMINASE"/>
    <property type="match status" value="1"/>
</dbReference>
<evidence type="ECO:0000256" key="4">
    <source>
        <dbReference type="SAM" id="MobiDB-lite"/>
    </source>
</evidence>
<reference evidence="5" key="1">
    <citation type="submission" date="2020-02" db="EMBL/GenBank/DDBJ databases">
        <authorList>
            <person name="Meier V. D."/>
        </authorList>
    </citation>
    <scope>NUCLEOTIDE SEQUENCE</scope>
    <source>
        <strain evidence="5">AVDCRST_MAG63</strain>
    </source>
</reference>